<protein>
    <recommendedName>
        <fullName evidence="6">Transmembrane protein</fullName>
    </recommendedName>
</protein>
<reference evidence="3" key="1">
    <citation type="submission" date="2023-06" db="EMBL/GenBank/DDBJ databases">
        <authorList>
            <person name="Kurt Z."/>
        </authorList>
    </citation>
    <scope>NUCLEOTIDE SEQUENCE</scope>
</reference>
<evidence type="ECO:0000313" key="4">
    <source>
        <dbReference type="EMBL" id="CAL6013148.1"/>
    </source>
</evidence>
<evidence type="ECO:0000256" key="1">
    <source>
        <dbReference type="SAM" id="MobiDB-lite"/>
    </source>
</evidence>
<keyword evidence="2" id="KW-0812">Transmembrane</keyword>
<accession>A0AA86U9D7</accession>
<reference evidence="4 5" key="2">
    <citation type="submission" date="2024-07" db="EMBL/GenBank/DDBJ databases">
        <authorList>
            <person name="Akdeniz Z."/>
        </authorList>
    </citation>
    <scope>NUCLEOTIDE SEQUENCE [LARGE SCALE GENOMIC DNA]</scope>
</reference>
<keyword evidence="2" id="KW-0472">Membrane</keyword>
<sequence length="1012" mass="112027">MLLINVCFQLQNAGASIVNDQQQTTLHVTQNSELKINLANTLIVQGFEDAVLTIATQVTAKFTQLQNIILDCTGTDYCNGIFDTGVNIFNSSITNIKMTTDFSSAIIKNTTISNSVFTGFSINTQLENVKFINCQFTNVDFYKIQNVTFESCDISSTSNIFNQVTLMNVNILNSNINSTQTIFIGTAISNLSLINSNIQFKQIASSAINVQTLNIVDCFMNIYTLGEFTLLNNLHIKNVQITSTSNNFSFIESAETINNTVLYKLRFNASASSWFSMINSAQNVKNSLIDSISLLSDLHTEVNMLCTVLQGSVTAVQINNIQISQIRLFNFSLINQATTSTITHLVFTNSVIQGIANISSQKIVMAPLKTVTNSLISSSLFQFTFNLSAQNINAIQHNISGLVDQINDSSLIDHSCVQFTLISNIAAFSNTNSYLVNGLASYIANSQVQTSYAILDFTILAELVSLVAYSTDKTNYTNFYTQSKLVVSFKTAGSQISNFIHATAGSSSTVNSSVTLTNNGGTFLCMSNIGYLYIPSIANCNTPVTFIVDDTLPTLKPINASKTNTNYFNTSTFDFTLFPRLNALSTCINAFRCEGSGITFDENYKLCRTCSYNFVSSYTKEVTSILLAETKQYLKVIKVDSKFICPLCHEFIGSACVLAQQCEPSKTGYLDLYNEARIIDADLCKQTFSENISSCTAAGLTCLNDRGGSDCGSFVVKEQCKTAQELCKPDICLSVNTPEVQCNKSTCDTYHPCNTTFLCNASTCNTDPIKQELCNETYCNTNHPPTLESCKQHVSTQDLCFANCKNYYCSTNCTDPTPIVKTNNGVFIGLFVASLVVIAIIVIVIICKEQKKKKQNKAQVDILPVNQPPKSKQPRGNGSFSTDIKAYKHKPDSVMSRTQSQMKPKKIENFSRLSDEVKTNGEEPDQNPIEKLKSANQKMNKLTVEQLKMEQKDKELRDKQRKQMEDMYIKQDSLSLSTTLKDSQTTVKKLYHGEEFDADGNIITQLQRNQKK</sequence>
<evidence type="ECO:0000313" key="5">
    <source>
        <dbReference type="Proteomes" id="UP001642409"/>
    </source>
</evidence>
<dbReference type="Proteomes" id="UP001642409">
    <property type="component" value="Unassembled WGS sequence"/>
</dbReference>
<evidence type="ECO:0000313" key="3">
    <source>
        <dbReference type="EMBL" id="CAI9948610.1"/>
    </source>
</evidence>
<proteinExistence type="predicted"/>
<evidence type="ECO:0000256" key="2">
    <source>
        <dbReference type="SAM" id="Phobius"/>
    </source>
</evidence>
<comment type="caution">
    <text evidence="3">The sequence shown here is derived from an EMBL/GenBank/DDBJ whole genome shotgun (WGS) entry which is preliminary data.</text>
</comment>
<gene>
    <name evidence="4" type="ORF">HINF_LOCUS23644</name>
    <name evidence="3" type="ORF">HINF_LOCUS36255</name>
</gene>
<name>A0AA86U9D7_9EUKA</name>
<dbReference type="AlphaFoldDB" id="A0AA86U9D7"/>
<dbReference type="SUPFAM" id="SSF141571">
    <property type="entry name" value="Pentapeptide repeat-like"/>
    <property type="match status" value="1"/>
</dbReference>
<evidence type="ECO:0008006" key="6">
    <source>
        <dbReference type="Google" id="ProtNLM"/>
    </source>
</evidence>
<keyword evidence="2" id="KW-1133">Transmembrane helix</keyword>
<dbReference type="Gene3D" id="2.160.20.80">
    <property type="entry name" value="E3 ubiquitin-protein ligase SopA"/>
    <property type="match status" value="1"/>
</dbReference>
<organism evidence="3">
    <name type="scientific">Hexamita inflata</name>
    <dbReference type="NCBI Taxonomy" id="28002"/>
    <lineage>
        <taxon>Eukaryota</taxon>
        <taxon>Metamonada</taxon>
        <taxon>Diplomonadida</taxon>
        <taxon>Hexamitidae</taxon>
        <taxon>Hexamitinae</taxon>
        <taxon>Hexamita</taxon>
    </lineage>
</organism>
<dbReference type="EMBL" id="CAXDID020000068">
    <property type="protein sequence ID" value="CAL6013148.1"/>
    <property type="molecule type" value="Genomic_DNA"/>
</dbReference>
<feature type="compositionally biased region" description="Polar residues" evidence="1">
    <location>
        <begin position="868"/>
        <end position="882"/>
    </location>
</feature>
<dbReference type="EMBL" id="CATOUU010000790">
    <property type="protein sequence ID" value="CAI9948610.1"/>
    <property type="molecule type" value="Genomic_DNA"/>
</dbReference>
<feature type="region of interest" description="Disordered" evidence="1">
    <location>
        <begin position="858"/>
        <end position="904"/>
    </location>
</feature>
<keyword evidence="5" id="KW-1185">Reference proteome</keyword>
<feature type="transmembrane region" description="Helical" evidence="2">
    <location>
        <begin position="826"/>
        <end position="847"/>
    </location>
</feature>